<dbReference type="Gene3D" id="3.40.30.10">
    <property type="entry name" value="Glutaredoxin"/>
    <property type="match status" value="1"/>
</dbReference>
<dbReference type="OrthoDB" id="5856593at2759"/>
<dbReference type="AlphaFoldDB" id="A0A0N4V7H2"/>
<dbReference type="PROSITE" id="PS51257">
    <property type="entry name" value="PROKAR_LIPOPROTEIN"/>
    <property type="match status" value="1"/>
</dbReference>
<organism evidence="3">
    <name type="scientific">Enterobius vermicularis</name>
    <name type="common">Human pinworm</name>
    <dbReference type="NCBI Taxonomy" id="51028"/>
    <lineage>
        <taxon>Eukaryota</taxon>
        <taxon>Metazoa</taxon>
        <taxon>Ecdysozoa</taxon>
        <taxon>Nematoda</taxon>
        <taxon>Chromadorea</taxon>
        <taxon>Rhabditida</taxon>
        <taxon>Spirurina</taxon>
        <taxon>Oxyuridomorpha</taxon>
        <taxon>Oxyuroidea</taxon>
        <taxon>Oxyuridae</taxon>
        <taxon>Enterobius</taxon>
    </lineage>
</organism>
<evidence type="ECO:0000313" key="1">
    <source>
        <dbReference type="EMBL" id="VDD91097.1"/>
    </source>
</evidence>
<dbReference type="SUPFAM" id="SSF52833">
    <property type="entry name" value="Thioredoxin-like"/>
    <property type="match status" value="2"/>
</dbReference>
<proteinExistence type="predicted"/>
<dbReference type="PANTHER" id="PTHR22699">
    <property type="entry name" value="THIOREDOXIN DOMAIN-CONTAINING PROTEIN 16"/>
    <property type="match status" value="1"/>
</dbReference>
<dbReference type="WBParaSite" id="EVEC_0000623701-mRNA-1">
    <property type="protein sequence ID" value="EVEC_0000623701-mRNA-1"/>
    <property type="gene ID" value="EVEC_0000623701"/>
</dbReference>
<dbReference type="InterPro" id="IPR040090">
    <property type="entry name" value="TXNDC16"/>
</dbReference>
<dbReference type="Proteomes" id="UP000274131">
    <property type="component" value="Unassembled WGS sequence"/>
</dbReference>
<protein>
    <submittedName>
        <fullName evidence="3">C2H2-type domain-containing protein</fullName>
    </submittedName>
</protein>
<accession>A0A0N4V7H2</accession>
<dbReference type="InterPro" id="IPR036249">
    <property type="entry name" value="Thioredoxin-like_sf"/>
</dbReference>
<dbReference type="PANTHER" id="PTHR22699:SF1">
    <property type="entry name" value="THIOREDOXIN DOMAIN-CONTAINING PROTEIN 16"/>
    <property type="match status" value="1"/>
</dbReference>
<dbReference type="CDD" id="cd02981">
    <property type="entry name" value="PDI_b_family"/>
    <property type="match status" value="1"/>
</dbReference>
<reference evidence="3" key="1">
    <citation type="submission" date="2017-02" db="UniProtKB">
        <authorList>
            <consortium name="WormBaseParasite"/>
        </authorList>
    </citation>
    <scope>IDENTIFICATION</scope>
</reference>
<keyword evidence="2" id="KW-1185">Reference proteome</keyword>
<gene>
    <name evidence="1" type="ORF">EVEC_LOCUS5848</name>
</gene>
<dbReference type="EMBL" id="UXUI01008291">
    <property type="protein sequence ID" value="VDD91097.1"/>
    <property type="molecule type" value="Genomic_DNA"/>
</dbReference>
<sequence length="652" mass="74729">MDVRSLELEWRSQVWSIISNHSVLACEAVYLVQQFCWGETKRLSLKNIRKGCCLAKGAQCPFGYGKKKSQPAPSSPPSPPSINPKETFIQSTFMHFDKTENERRFSEIVKNVLERVRESLKKRVHLNIDNENINCSEGHVKCDEYVAVDGFHLLLIEETNGEPAVYTISSELNKNDGAVEAALLDAFSRHSHHDLTRYASEDAEKAVGFIRKLSTKELTRLRRRKPKKSAAIFSPIELDLIDQSILEYRSFTEPEDYRGLEKLNAKSVMKSIIADKISFVLYWSNGNSVSQHVFYLWSKSAEVLKKRYPNVSFGALPCHQETRICDNFDITTFEMRTIIAYKSGRRYSSTSKIGNLWYYVDWASLVLTGGLIELKEEEDVKKAKKGTIKQFSKIVSSLTIGFFDSEDCEEYQNYTEVATILKGRYYLCYFIKKGSSPTLMTIRPTEKLKRIDFKNAFKVQDLAHFISVSSFPSVLDISDGFTPGLLQRSDQLLTFIITAKTSTAAYSSWCQRNPAYLCTKIIKEQCEALKEVMRNLRIEEDAFNLLLLKKNKVYATLIKEPFDERQLQNQIEAFAKSKPTGEIKENAVYPFRYLQLSKINRIFGYQETILLPEPKLVKSYTSEDGISEVRRKDTGGCPFMKAQAQNNFKDEL</sequence>
<evidence type="ECO:0000313" key="3">
    <source>
        <dbReference type="WBParaSite" id="EVEC_0000623701-mRNA-1"/>
    </source>
</evidence>
<evidence type="ECO:0000313" key="2">
    <source>
        <dbReference type="Proteomes" id="UP000274131"/>
    </source>
</evidence>
<name>A0A0N4V7H2_ENTVE</name>
<reference evidence="1 2" key="2">
    <citation type="submission" date="2018-10" db="EMBL/GenBank/DDBJ databases">
        <authorList>
            <consortium name="Pathogen Informatics"/>
        </authorList>
    </citation>
    <scope>NUCLEOTIDE SEQUENCE [LARGE SCALE GENOMIC DNA]</scope>
</reference>